<dbReference type="EMBL" id="JARMAB010000025">
    <property type="protein sequence ID" value="MED1204597.1"/>
    <property type="molecule type" value="Genomic_DNA"/>
</dbReference>
<dbReference type="Proteomes" id="UP001341444">
    <property type="component" value="Unassembled WGS sequence"/>
</dbReference>
<organism evidence="1 2">
    <name type="scientific">Heyndrickxia acidicola</name>
    <dbReference type="NCBI Taxonomy" id="209389"/>
    <lineage>
        <taxon>Bacteria</taxon>
        <taxon>Bacillati</taxon>
        <taxon>Bacillota</taxon>
        <taxon>Bacilli</taxon>
        <taxon>Bacillales</taxon>
        <taxon>Bacillaceae</taxon>
        <taxon>Heyndrickxia</taxon>
    </lineage>
</organism>
<gene>
    <name evidence="1" type="ORF">P4T90_16245</name>
</gene>
<dbReference type="CDD" id="cd07820">
    <property type="entry name" value="SRPBCC_3"/>
    <property type="match status" value="1"/>
</dbReference>
<evidence type="ECO:0000313" key="1">
    <source>
        <dbReference type="EMBL" id="MED1204597.1"/>
    </source>
</evidence>
<comment type="caution">
    <text evidence="1">The sequence shown here is derived from an EMBL/GenBank/DDBJ whole genome shotgun (WGS) entry which is preliminary data.</text>
</comment>
<keyword evidence="2" id="KW-1185">Reference proteome</keyword>
<sequence>MKLYTFHVKQILPITVEIAWEFFSDPKNLAVITPPSMYMSISKSSLGAMYEGMQISYRMSPLFGIPLNWTAEMKEIKAAKSFIDEQIKGPYKYWRHQHIFTPAEENSVIVEDFLQYAMPLGWAGRAVHRLIVHKKLKETFQYRRKKLVELFG</sequence>
<reference evidence="1 2" key="1">
    <citation type="submission" date="2023-03" db="EMBL/GenBank/DDBJ databases">
        <title>Bacillus Genome Sequencing.</title>
        <authorList>
            <person name="Dunlap C."/>
        </authorList>
    </citation>
    <scope>NUCLEOTIDE SEQUENCE [LARGE SCALE GENOMIC DNA]</scope>
    <source>
        <strain evidence="1 2">B-23453</strain>
    </source>
</reference>
<name>A0ABU6MIV4_9BACI</name>
<evidence type="ECO:0000313" key="2">
    <source>
        <dbReference type="Proteomes" id="UP001341444"/>
    </source>
</evidence>
<dbReference type="Gene3D" id="3.30.530.20">
    <property type="match status" value="1"/>
</dbReference>
<accession>A0ABU6MIV4</accession>
<dbReference type="InterPro" id="IPR023393">
    <property type="entry name" value="START-like_dom_sf"/>
</dbReference>
<dbReference type="RefSeq" id="WP_066268161.1">
    <property type="nucleotide sequence ID" value="NZ_JARMAB010000025.1"/>
</dbReference>
<proteinExistence type="predicted"/>
<dbReference type="SUPFAM" id="SSF55961">
    <property type="entry name" value="Bet v1-like"/>
    <property type="match status" value="1"/>
</dbReference>
<protein>
    <submittedName>
        <fullName evidence="1">SRPBCC family protein</fullName>
    </submittedName>
</protein>